<evidence type="ECO:0000313" key="1">
    <source>
        <dbReference type="EMBL" id="DAF90297.1"/>
    </source>
</evidence>
<proteinExistence type="predicted"/>
<sequence>MKLNRNTKSAQGLIERFYNSEFDTLEHCYVSCSQAKRRAYYWCTNKCAEMDGWRFRIISFNSQTFTCAWLYKDKETGEIMLNVETYRNTYTIEY</sequence>
<name>A0A8S5U735_9CAUD</name>
<protein>
    <submittedName>
        <fullName evidence="1">Uncharacterized protein</fullName>
    </submittedName>
</protein>
<reference evidence="1" key="1">
    <citation type="journal article" date="2021" name="Proc. Natl. Acad. Sci. U.S.A.">
        <title>A Catalog of Tens of Thousands of Viruses from Human Metagenomes Reveals Hidden Associations with Chronic Diseases.</title>
        <authorList>
            <person name="Tisza M.J."/>
            <person name="Buck C.B."/>
        </authorList>
    </citation>
    <scope>NUCLEOTIDE SEQUENCE</scope>
    <source>
        <strain evidence="1">Cthau23</strain>
    </source>
</reference>
<organism evidence="1">
    <name type="scientific">Podoviridae sp. cthau23</name>
    <dbReference type="NCBI Taxonomy" id="2825268"/>
    <lineage>
        <taxon>Viruses</taxon>
        <taxon>Duplodnaviria</taxon>
        <taxon>Heunggongvirae</taxon>
        <taxon>Uroviricota</taxon>
        <taxon>Caudoviricetes</taxon>
    </lineage>
</organism>
<accession>A0A8S5U735</accession>
<dbReference type="EMBL" id="BK016024">
    <property type="protein sequence ID" value="DAF90297.1"/>
    <property type="molecule type" value="Genomic_DNA"/>
</dbReference>